<dbReference type="InterPro" id="IPR038584">
    <property type="entry name" value="Ribosomal_bL33_sf"/>
</dbReference>
<comment type="caution">
    <text evidence="7">The sequence shown here is derived from an EMBL/GenBank/DDBJ whole genome shotgun (WGS) entry which is preliminary data.</text>
</comment>
<dbReference type="Proteomes" id="UP001187682">
    <property type="component" value="Unassembled WGS sequence"/>
</dbReference>
<keyword evidence="3" id="KW-0689">Ribosomal protein</keyword>
<evidence type="ECO:0000256" key="5">
    <source>
        <dbReference type="ARBA" id="ARBA00023274"/>
    </source>
</evidence>
<evidence type="ECO:0000256" key="4">
    <source>
        <dbReference type="ARBA" id="ARBA00023128"/>
    </source>
</evidence>
<evidence type="ECO:0000313" key="7">
    <source>
        <dbReference type="EMBL" id="SPO04868.1"/>
    </source>
</evidence>
<keyword evidence="4" id="KW-0496">Mitochondrion</keyword>
<dbReference type="InterPro" id="IPR052008">
    <property type="entry name" value="Mitoribosomal_protein_bL33"/>
</dbReference>
<dbReference type="GO" id="GO:1990904">
    <property type="term" value="C:ribonucleoprotein complex"/>
    <property type="evidence" value="ECO:0007669"/>
    <property type="project" value="UniProtKB-KW"/>
</dbReference>
<evidence type="ECO:0000256" key="3">
    <source>
        <dbReference type="ARBA" id="ARBA00022980"/>
    </source>
</evidence>
<dbReference type="GO" id="GO:0003735">
    <property type="term" value="F:structural constituent of ribosome"/>
    <property type="evidence" value="ECO:0007669"/>
    <property type="project" value="InterPro"/>
</dbReference>
<evidence type="ECO:0000256" key="6">
    <source>
        <dbReference type="ARBA" id="ARBA00035275"/>
    </source>
</evidence>
<comment type="subcellular location">
    <subcellularLocation>
        <location evidence="1">Mitochondrion</location>
    </subcellularLocation>
</comment>
<dbReference type="Gene3D" id="2.20.28.120">
    <property type="entry name" value="Ribosomal protein L33"/>
    <property type="match status" value="1"/>
</dbReference>
<comment type="similarity">
    <text evidence="2">Belongs to the bacterial ribosomal protein bL33 family.</text>
</comment>
<gene>
    <name evidence="7" type="ORF">DNG_07553</name>
</gene>
<evidence type="ECO:0000256" key="2">
    <source>
        <dbReference type="ARBA" id="ARBA00007596"/>
    </source>
</evidence>
<dbReference type="PANTHER" id="PTHR47037:SF1">
    <property type="entry name" value="LARGE RIBOSOMAL SUBUNIT PROTEIN BL33M"/>
    <property type="match status" value="1"/>
</dbReference>
<dbReference type="Pfam" id="PF00471">
    <property type="entry name" value="Ribosomal_L33"/>
    <property type="match status" value="1"/>
</dbReference>
<dbReference type="AlphaFoldDB" id="A0AAE8N4F1"/>
<keyword evidence="5" id="KW-0687">Ribonucleoprotein</keyword>
<dbReference type="GO" id="GO:0005840">
    <property type="term" value="C:ribosome"/>
    <property type="evidence" value="ECO:0007669"/>
    <property type="project" value="UniProtKB-KW"/>
</dbReference>
<dbReference type="GO" id="GO:0006412">
    <property type="term" value="P:translation"/>
    <property type="evidence" value="ECO:0007669"/>
    <property type="project" value="InterPro"/>
</dbReference>
<sequence length="58" mass="6856">MAKKAKSRVVIVRLLSQAMTGFFYSFRRPRASKPMSMLKYDPIVRKHVLFLEQKRKGK</sequence>
<dbReference type="NCBIfam" id="TIGR01023">
    <property type="entry name" value="rpmG_bact"/>
    <property type="match status" value="1"/>
</dbReference>
<proteinExistence type="inferred from homology"/>
<keyword evidence="8" id="KW-1185">Reference proteome</keyword>
<organism evidence="7 8">
    <name type="scientific">Cephalotrichum gorgonifer</name>
    <dbReference type="NCBI Taxonomy" id="2041049"/>
    <lineage>
        <taxon>Eukaryota</taxon>
        <taxon>Fungi</taxon>
        <taxon>Dikarya</taxon>
        <taxon>Ascomycota</taxon>
        <taxon>Pezizomycotina</taxon>
        <taxon>Sordariomycetes</taxon>
        <taxon>Hypocreomycetidae</taxon>
        <taxon>Microascales</taxon>
        <taxon>Microascaceae</taxon>
        <taxon>Cephalotrichum</taxon>
    </lineage>
</organism>
<name>A0AAE8N4F1_9PEZI</name>
<dbReference type="SUPFAM" id="SSF57829">
    <property type="entry name" value="Zn-binding ribosomal proteins"/>
    <property type="match status" value="1"/>
</dbReference>
<protein>
    <recommendedName>
        <fullName evidence="6">Large ribosomal subunit protein bL33m</fullName>
    </recommendedName>
</protein>
<evidence type="ECO:0000256" key="1">
    <source>
        <dbReference type="ARBA" id="ARBA00004173"/>
    </source>
</evidence>
<reference evidence="7" key="1">
    <citation type="submission" date="2018-03" db="EMBL/GenBank/DDBJ databases">
        <authorList>
            <person name="Guldener U."/>
        </authorList>
    </citation>
    <scope>NUCLEOTIDE SEQUENCE</scope>
</reference>
<evidence type="ECO:0000313" key="8">
    <source>
        <dbReference type="Proteomes" id="UP001187682"/>
    </source>
</evidence>
<dbReference type="InterPro" id="IPR011332">
    <property type="entry name" value="Ribosomal_zn-bd"/>
</dbReference>
<dbReference type="InterPro" id="IPR001705">
    <property type="entry name" value="Ribosomal_bL33"/>
</dbReference>
<dbReference type="PANTHER" id="PTHR47037">
    <property type="entry name" value="39S RIBOSOMAL PROTEIN L33, MITOCHONDRIAL"/>
    <property type="match status" value="1"/>
</dbReference>
<accession>A0AAE8N4F1</accession>
<dbReference type="EMBL" id="ONZQ02000011">
    <property type="protein sequence ID" value="SPO04868.1"/>
    <property type="molecule type" value="Genomic_DNA"/>
</dbReference>
<dbReference type="GO" id="GO:0005739">
    <property type="term" value="C:mitochondrion"/>
    <property type="evidence" value="ECO:0007669"/>
    <property type="project" value="UniProtKB-SubCell"/>
</dbReference>